<evidence type="ECO:0000256" key="12">
    <source>
        <dbReference type="ARBA" id="ARBA00048988"/>
    </source>
</evidence>
<dbReference type="PANTHER" id="PTHR11070">
    <property type="entry name" value="UVRD / RECB / PCRA DNA HELICASE FAMILY MEMBER"/>
    <property type="match status" value="1"/>
</dbReference>
<comment type="similarity">
    <text evidence="13">Belongs to the helicase family. AddA subfamily.</text>
</comment>
<dbReference type="Gene3D" id="3.90.320.10">
    <property type="match status" value="1"/>
</dbReference>
<name>A0A226BV33_9FIRM</name>
<keyword evidence="4 13" id="KW-0378">Hydrolase</keyword>
<keyword evidence="6 13" id="KW-0269">Exonuclease</keyword>
<evidence type="ECO:0000259" key="16">
    <source>
        <dbReference type="PROSITE" id="PS51217"/>
    </source>
</evidence>
<dbReference type="Pfam" id="PF12705">
    <property type="entry name" value="PDDEXK_1"/>
    <property type="match status" value="1"/>
</dbReference>
<dbReference type="PROSITE" id="PS51217">
    <property type="entry name" value="UVRD_HELICASE_CTER"/>
    <property type="match status" value="1"/>
</dbReference>
<comment type="cofactor">
    <cofactor evidence="13">
        <name>Mg(2+)</name>
        <dbReference type="ChEBI" id="CHEBI:18420"/>
    </cofactor>
</comment>
<dbReference type="InterPro" id="IPR014017">
    <property type="entry name" value="DNA_helicase_UvrD-like_C"/>
</dbReference>
<dbReference type="RefSeq" id="WP_089024455.1">
    <property type="nucleotide sequence ID" value="NZ_NIQC01000038.1"/>
</dbReference>
<evidence type="ECO:0000259" key="15">
    <source>
        <dbReference type="PROSITE" id="PS51198"/>
    </source>
</evidence>
<feature type="binding site" evidence="14">
    <location>
        <begin position="29"/>
        <end position="36"/>
    </location>
    <ligand>
        <name>ATP</name>
        <dbReference type="ChEBI" id="CHEBI:30616"/>
    </ligand>
</feature>
<dbReference type="InterPro" id="IPR014016">
    <property type="entry name" value="UvrD-like_ATP-bd"/>
</dbReference>
<evidence type="ECO:0000256" key="2">
    <source>
        <dbReference type="ARBA" id="ARBA00022741"/>
    </source>
</evidence>
<dbReference type="PROSITE" id="PS51198">
    <property type="entry name" value="UVRD_HELICASE_ATP_BIND"/>
    <property type="match status" value="1"/>
</dbReference>
<dbReference type="EC" id="5.6.2.4" evidence="13"/>
<dbReference type="FunFam" id="3.40.50.300:FF:001236">
    <property type="entry name" value="ATP-dependent helicase/nuclease subunit A"/>
    <property type="match status" value="1"/>
</dbReference>
<dbReference type="GO" id="GO:0005524">
    <property type="term" value="F:ATP binding"/>
    <property type="evidence" value="ECO:0007669"/>
    <property type="project" value="UniProtKB-UniRule"/>
</dbReference>
<comment type="catalytic activity">
    <reaction evidence="12 13">
        <text>ATP + H2O = ADP + phosphate + H(+)</text>
        <dbReference type="Rhea" id="RHEA:13065"/>
        <dbReference type="ChEBI" id="CHEBI:15377"/>
        <dbReference type="ChEBI" id="CHEBI:15378"/>
        <dbReference type="ChEBI" id="CHEBI:30616"/>
        <dbReference type="ChEBI" id="CHEBI:43474"/>
        <dbReference type="ChEBI" id="CHEBI:456216"/>
        <dbReference type="EC" id="5.6.2.4"/>
    </reaction>
</comment>
<keyword evidence="9 13" id="KW-0234">DNA repair</keyword>
<evidence type="ECO:0000256" key="9">
    <source>
        <dbReference type="ARBA" id="ARBA00023204"/>
    </source>
</evidence>
<dbReference type="EC" id="3.1.-.-" evidence="13"/>
<evidence type="ECO:0000256" key="7">
    <source>
        <dbReference type="ARBA" id="ARBA00022840"/>
    </source>
</evidence>
<evidence type="ECO:0000256" key="1">
    <source>
        <dbReference type="ARBA" id="ARBA00022722"/>
    </source>
</evidence>
<dbReference type="GO" id="GO:0005829">
    <property type="term" value="C:cytosol"/>
    <property type="evidence" value="ECO:0007669"/>
    <property type="project" value="TreeGrafter"/>
</dbReference>
<keyword evidence="18" id="KW-1185">Reference proteome</keyword>
<dbReference type="NCBIfam" id="TIGR02785">
    <property type="entry name" value="addA_Gpos"/>
    <property type="match status" value="1"/>
</dbReference>
<keyword evidence="10 13" id="KW-0413">Isomerase</keyword>
<dbReference type="InterPro" id="IPR011604">
    <property type="entry name" value="PDDEXK-like_dom_sf"/>
</dbReference>
<evidence type="ECO:0000256" key="4">
    <source>
        <dbReference type="ARBA" id="ARBA00022801"/>
    </source>
</evidence>
<comment type="function">
    <text evidence="13">The heterodimer acts as both an ATP-dependent DNA helicase and an ATP-dependent, dual-direction single-stranded exonuclease. Recognizes the chi site generating a DNA molecule suitable for the initiation of homologous recombination. The AddA nuclease domain is required for chi fragment generation; this subunit has the helicase and 3' -&gt; 5' nuclease activities.</text>
</comment>
<dbReference type="HAMAP" id="MF_01451">
    <property type="entry name" value="AddA"/>
    <property type="match status" value="1"/>
</dbReference>
<dbReference type="CDD" id="cd17932">
    <property type="entry name" value="DEXQc_UvrD"/>
    <property type="match status" value="1"/>
</dbReference>
<dbReference type="GO" id="GO:0000724">
    <property type="term" value="P:double-strand break repair via homologous recombination"/>
    <property type="evidence" value="ECO:0007669"/>
    <property type="project" value="UniProtKB-UniRule"/>
</dbReference>
<dbReference type="InterPro" id="IPR000212">
    <property type="entry name" value="DNA_helicase_UvrD/REP"/>
</dbReference>
<evidence type="ECO:0000256" key="14">
    <source>
        <dbReference type="PROSITE-ProRule" id="PRU00560"/>
    </source>
</evidence>
<evidence type="ECO:0000256" key="13">
    <source>
        <dbReference type="HAMAP-Rule" id="MF_01451"/>
    </source>
</evidence>
<dbReference type="InterPro" id="IPR027417">
    <property type="entry name" value="P-loop_NTPase"/>
</dbReference>
<comment type="subunit">
    <text evidence="13">Heterodimer of AddA and AddB/RexB.</text>
</comment>
<keyword evidence="2 13" id="KW-0547">Nucleotide-binding</keyword>
<keyword evidence="7 13" id="KW-0067">ATP-binding</keyword>
<dbReference type="PANTHER" id="PTHR11070:SF48">
    <property type="entry name" value="ATP-DEPENDENT HELICASE_NUCLEASE SUBUNIT A"/>
    <property type="match status" value="1"/>
</dbReference>
<dbReference type="InterPro" id="IPR038726">
    <property type="entry name" value="PDDEXK_AddAB-type"/>
</dbReference>
<dbReference type="SUPFAM" id="SSF52540">
    <property type="entry name" value="P-loop containing nucleoside triphosphate hydrolases"/>
    <property type="match status" value="1"/>
</dbReference>
<evidence type="ECO:0000313" key="17">
    <source>
        <dbReference type="EMBL" id="OWZ82835.1"/>
    </source>
</evidence>
<dbReference type="EMBL" id="NIQC01000038">
    <property type="protein sequence ID" value="OWZ82835.1"/>
    <property type="molecule type" value="Genomic_DNA"/>
</dbReference>
<gene>
    <name evidence="13 17" type="primary">addA</name>
    <name evidence="17" type="ORF">CDO51_11910</name>
</gene>
<organism evidence="17 18">
    <name type="scientific">Natranaerobius trueperi</name>
    <dbReference type="NCBI Taxonomy" id="759412"/>
    <lineage>
        <taxon>Bacteria</taxon>
        <taxon>Bacillati</taxon>
        <taxon>Bacillota</taxon>
        <taxon>Clostridia</taxon>
        <taxon>Natranaerobiales</taxon>
        <taxon>Natranaerobiaceae</taxon>
        <taxon>Natranaerobius</taxon>
    </lineage>
</organism>
<comment type="caution">
    <text evidence="17">The sequence shown here is derived from an EMBL/GenBank/DDBJ whole genome shotgun (WGS) entry which is preliminary data.</text>
</comment>
<dbReference type="Pfam" id="PF00580">
    <property type="entry name" value="UvrD-helicase"/>
    <property type="match status" value="1"/>
</dbReference>
<dbReference type="OrthoDB" id="9810135at2"/>
<comment type="catalytic activity">
    <reaction evidence="11 13">
        <text>Couples ATP hydrolysis with the unwinding of duplex DNA by translocating in the 3'-5' direction.</text>
        <dbReference type="EC" id="5.6.2.4"/>
    </reaction>
</comment>
<dbReference type="InterPro" id="IPR011335">
    <property type="entry name" value="Restrct_endonuc-II-like"/>
</dbReference>
<keyword evidence="8 13" id="KW-0238">DNA-binding</keyword>
<evidence type="ECO:0000256" key="5">
    <source>
        <dbReference type="ARBA" id="ARBA00022806"/>
    </source>
</evidence>
<keyword evidence="5 13" id="KW-0347">Helicase</keyword>
<evidence type="ECO:0000256" key="8">
    <source>
        <dbReference type="ARBA" id="ARBA00023125"/>
    </source>
</evidence>
<evidence type="ECO:0000256" key="11">
    <source>
        <dbReference type="ARBA" id="ARBA00034617"/>
    </source>
</evidence>
<evidence type="ECO:0000256" key="3">
    <source>
        <dbReference type="ARBA" id="ARBA00022763"/>
    </source>
</evidence>
<dbReference type="GO" id="GO:0043138">
    <property type="term" value="F:3'-5' DNA helicase activity"/>
    <property type="evidence" value="ECO:0007669"/>
    <property type="project" value="UniProtKB-UniRule"/>
</dbReference>
<accession>A0A226BV33</accession>
<reference evidence="17 18" key="1">
    <citation type="submission" date="2017-06" db="EMBL/GenBank/DDBJ databases">
        <title>Draft Genome Sequence of Natranaerobius trueperi halophilic, alkalithermophilic bacteria from soda lakes.</title>
        <authorList>
            <person name="Zhao B."/>
        </authorList>
    </citation>
    <scope>NUCLEOTIDE SEQUENCE [LARGE SCALE GENOMIC DNA]</scope>
    <source>
        <strain evidence="17 18">DSM 18760</strain>
    </source>
</reference>
<dbReference type="InterPro" id="IPR014152">
    <property type="entry name" value="AddA"/>
</dbReference>
<dbReference type="AlphaFoldDB" id="A0A226BV33"/>
<protein>
    <recommendedName>
        <fullName evidence="13">ATP-dependent helicase/nuclease subunit A</fullName>
        <ecNumber evidence="13">3.1.-.-</ecNumber>
        <ecNumber evidence="13">5.6.2.4</ecNumber>
    </recommendedName>
    <alternativeName>
        <fullName evidence="13">ATP-dependent helicase/nuclease AddA</fullName>
    </alternativeName>
    <alternativeName>
        <fullName evidence="13">DNA 3'-5' helicase AddA</fullName>
    </alternativeName>
</protein>
<proteinExistence type="inferred from homology"/>
<dbReference type="GO" id="GO:0003690">
    <property type="term" value="F:double-stranded DNA binding"/>
    <property type="evidence" value="ECO:0007669"/>
    <property type="project" value="UniProtKB-UniRule"/>
</dbReference>
<dbReference type="Gene3D" id="3.40.50.300">
    <property type="entry name" value="P-loop containing nucleotide triphosphate hydrolases"/>
    <property type="match status" value="4"/>
</dbReference>
<evidence type="ECO:0000256" key="6">
    <source>
        <dbReference type="ARBA" id="ARBA00022839"/>
    </source>
</evidence>
<keyword evidence="1 13" id="KW-0540">Nuclease</keyword>
<dbReference type="GO" id="GO:0008408">
    <property type="term" value="F:3'-5' exonuclease activity"/>
    <property type="evidence" value="ECO:0007669"/>
    <property type="project" value="UniProtKB-UniRule"/>
</dbReference>
<dbReference type="SUPFAM" id="SSF52980">
    <property type="entry name" value="Restriction endonuclease-like"/>
    <property type="match status" value="1"/>
</dbReference>
<dbReference type="Pfam" id="PF13361">
    <property type="entry name" value="UvrD_C"/>
    <property type="match status" value="1"/>
</dbReference>
<keyword evidence="3 13" id="KW-0227">DNA damage</keyword>
<feature type="domain" description="UvrD-like helicase ATP-binding" evidence="15">
    <location>
        <begin position="8"/>
        <end position="476"/>
    </location>
</feature>
<dbReference type="Proteomes" id="UP000214588">
    <property type="component" value="Unassembled WGS sequence"/>
</dbReference>
<evidence type="ECO:0000313" key="18">
    <source>
        <dbReference type="Proteomes" id="UP000214588"/>
    </source>
</evidence>
<feature type="domain" description="UvrD-like helicase C-terminal" evidence="16">
    <location>
        <begin position="488"/>
        <end position="803"/>
    </location>
</feature>
<sequence>MKELYKKAGWTEKQASVITDNHHHMLVSAGAGAGKTAVLVERIIARLKMSEDPLSVDSLLVVTFTEKAANEMRERIGRELKKSLEKDPDNKHLKKQLYLLNKASISTLHSFCLETLKHYFYYLDIDPGFAVGNDYDVKLLRHQVMEEFLEDKYAKGETLFYQLVDSYGGDKGDEHLKKMVLTLHNFSRSYPQPYKWLEQVKKHFQIEDDMALKDTTFFIAIKDEIENSLTRAIKNIESALKLCDEPAGPYKYAEQLEDELKKIKEFKHLVSSDFNWDLLTEKFASFTFTKLPRITKQDAVDENLKKEVKDVLRDSAKSELEELKKRYFARNQKELLEDLKAVGPLVCELVDMVKQLDERFKHAKKNLGIMDFSDLESYTYELLTEYPKVAEELREQYTQVMVDEYQDINEVQNAIIEELTGKEPDHPDLFMVGDVKQSIYRFRMAEPGLFLSKYNNYLNDNDEGIVIELQDNFRSASNVIRGVNYLFENIMEKKLSGLTYDDTVKLKASGPKREEFSDKKIITDNTEVHLLEKNTDEEYDEQDSEREAYLIASKIIELMEEGYQVFDKKLRDYRPIQYQDCVILSRKTKEQAEQVASIFQKLEIPLYAELDTGYFATQEIQVMLSLLKIIDNPRQEIPLAGVLRSPLIGLTGDELMSIRLTNKYGDYYDALLKASGKIKCEENDQQFISDDLKEKLANFLDNLERWRTVSREKALSELIWDIYQTTGYLDYVAGFSSGRERQANLWSFYDRALQFDSFTQSGLVKFLNFIEKLIEQDFDLGKAKAVSENENVVRFMSIHKSKGLEFPLVFIMGLGKDFNFLDQYGDLLLHKDYGLGPKLVDLNKRIKFPTVAHHAISGCLQSETLAEEMRVLYVAMTRAEEKLYLVGSEKNVRDKLAVRKDPSSAKCYLDWILPNLHDESELDYQIWDEIPIINQSTENKRQWKSHLNFCLEKEPIDNTEDYQVTTSLSNKELKNRLNFSYPYKEVTQLPGKMSVTEIAKRNTLSKETMSETAATSITKKAANQPNFMKEEHGLTGAEKGTSVHLAFQHLPLDEDITSIEFISSYLDHLVNKEILSIKERESISEESITKFFESNLGEKILNKPDNLVREMPFTIGIPADQVYTQLEECNEIVVVQGVIDFLFWDNGSYYLIDFKTDKLYSKNISKELNKLAERYRTQIEVYRRAINEIYGDHSGNSFLYHVPSSNWIEISY</sequence>
<dbReference type="GO" id="GO:0016887">
    <property type="term" value="F:ATP hydrolysis activity"/>
    <property type="evidence" value="ECO:0007669"/>
    <property type="project" value="RHEA"/>
</dbReference>
<evidence type="ECO:0000256" key="10">
    <source>
        <dbReference type="ARBA" id="ARBA00023235"/>
    </source>
</evidence>
<dbReference type="GO" id="GO:0033202">
    <property type="term" value="C:DNA helicase complex"/>
    <property type="evidence" value="ECO:0007669"/>
    <property type="project" value="TreeGrafter"/>
</dbReference>